<protein>
    <recommendedName>
        <fullName evidence="4">Integral membrane protein</fullName>
    </recommendedName>
</protein>
<dbReference type="EMBL" id="BAAAZR010000010">
    <property type="protein sequence ID" value="GAA3818369.1"/>
    <property type="molecule type" value="Genomic_DNA"/>
</dbReference>
<evidence type="ECO:0008006" key="4">
    <source>
        <dbReference type="Google" id="ProtNLM"/>
    </source>
</evidence>
<evidence type="ECO:0000313" key="3">
    <source>
        <dbReference type="Proteomes" id="UP001500888"/>
    </source>
</evidence>
<reference evidence="3" key="1">
    <citation type="journal article" date="2019" name="Int. J. Syst. Evol. Microbiol.">
        <title>The Global Catalogue of Microorganisms (GCM) 10K type strain sequencing project: providing services to taxonomists for standard genome sequencing and annotation.</title>
        <authorList>
            <consortium name="The Broad Institute Genomics Platform"/>
            <consortium name="The Broad Institute Genome Sequencing Center for Infectious Disease"/>
            <person name="Wu L."/>
            <person name="Ma J."/>
        </authorList>
    </citation>
    <scope>NUCLEOTIDE SEQUENCE [LARGE SCALE GENOMIC DNA]</scope>
    <source>
        <strain evidence="3">JCM 16908</strain>
    </source>
</reference>
<keyword evidence="1" id="KW-1133">Transmembrane helix</keyword>
<keyword evidence="1" id="KW-0812">Transmembrane</keyword>
<dbReference type="Proteomes" id="UP001500888">
    <property type="component" value="Unassembled WGS sequence"/>
</dbReference>
<keyword evidence="1" id="KW-0472">Membrane</keyword>
<sequence length="159" mass="17068">MLGMVFVRFLSIGLLAGAVIAVALLSRSGHLVPTGDFHQWSLSVLLTLNFGQFLTVPTALLVFAWKGTRRGRPPLKRPGLLLGICTIVFGLFVMRLGLSTAGWIDTGAVAYGLGDPDAKYLLATFNVFLGAVTLTIGALISVVKIVSVLTVWQRRRKAS</sequence>
<keyword evidence="3" id="KW-1185">Reference proteome</keyword>
<feature type="transmembrane region" description="Helical" evidence="1">
    <location>
        <begin position="79"/>
        <end position="104"/>
    </location>
</feature>
<proteinExistence type="predicted"/>
<evidence type="ECO:0000313" key="2">
    <source>
        <dbReference type="EMBL" id="GAA3818369.1"/>
    </source>
</evidence>
<evidence type="ECO:0000256" key="1">
    <source>
        <dbReference type="SAM" id="Phobius"/>
    </source>
</evidence>
<gene>
    <name evidence="2" type="ORF">GCM10022226_43640</name>
</gene>
<name>A0ABP7IHE3_9ACTN</name>
<comment type="caution">
    <text evidence="2">The sequence shown here is derived from an EMBL/GenBank/DDBJ whole genome shotgun (WGS) entry which is preliminary data.</text>
</comment>
<accession>A0ABP7IHE3</accession>
<feature type="transmembrane region" description="Helical" evidence="1">
    <location>
        <begin position="44"/>
        <end position="67"/>
    </location>
</feature>
<feature type="transmembrane region" description="Helical" evidence="1">
    <location>
        <begin position="124"/>
        <end position="152"/>
    </location>
</feature>
<organism evidence="2 3">
    <name type="scientific">Sphaerisporangium flaviroseum</name>
    <dbReference type="NCBI Taxonomy" id="509199"/>
    <lineage>
        <taxon>Bacteria</taxon>
        <taxon>Bacillati</taxon>
        <taxon>Actinomycetota</taxon>
        <taxon>Actinomycetes</taxon>
        <taxon>Streptosporangiales</taxon>
        <taxon>Streptosporangiaceae</taxon>
        <taxon>Sphaerisporangium</taxon>
    </lineage>
</organism>